<proteinExistence type="inferred from homology"/>
<evidence type="ECO:0000256" key="7">
    <source>
        <dbReference type="ARBA" id="ARBA00022982"/>
    </source>
</evidence>
<comment type="caution">
    <text evidence="10">The sequence shown here is derived from an EMBL/GenBank/DDBJ whole genome shotgun (WGS) entry which is preliminary data.</text>
</comment>
<reference evidence="10 11" key="1">
    <citation type="submission" date="2023-07" db="EMBL/GenBank/DDBJ databases">
        <title>Genomic Encyclopedia of Type Strains, Phase IV (KMG-IV): sequencing the most valuable type-strain genomes for metagenomic binning, comparative biology and taxonomic classification.</title>
        <authorList>
            <person name="Goeker M."/>
        </authorList>
    </citation>
    <scope>NUCLEOTIDE SEQUENCE [LARGE SCALE GENOMIC DNA]</scope>
    <source>
        <strain evidence="10 11">DSM 23837</strain>
    </source>
</reference>
<evidence type="ECO:0000256" key="2">
    <source>
        <dbReference type="ARBA" id="ARBA00003297"/>
    </source>
</evidence>
<dbReference type="SUPFAM" id="SSF52218">
    <property type="entry name" value="Flavoproteins"/>
    <property type="match status" value="1"/>
</dbReference>
<organism evidence="10 11">
    <name type="scientific">Bacillus chungangensis</name>
    <dbReference type="NCBI Taxonomy" id="587633"/>
    <lineage>
        <taxon>Bacteria</taxon>
        <taxon>Bacillati</taxon>
        <taxon>Bacillota</taxon>
        <taxon>Bacilli</taxon>
        <taxon>Bacillales</taxon>
        <taxon>Bacillaceae</taxon>
        <taxon>Bacillus</taxon>
    </lineage>
</organism>
<accession>A0ABT9WRV4</accession>
<name>A0ABT9WRV4_9BACI</name>
<dbReference type="NCBIfam" id="TIGR01753">
    <property type="entry name" value="flav_short"/>
    <property type="match status" value="1"/>
</dbReference>
<dbReference type="Gene3D" id="3.40.50.360">
    <property type="match status" value="1"/>
</dbReference>
<keyword evidence="6 8" id="KW-0288">FMN</keyword>
<comment type="function">
    <text evidence="2 8">Low-potential electron donor to a number of redox enzymes.</text>
</comment>
<dbReference type="PROSITE" id="PS00201">
    <property type="entry name" value="FLAVODOXIN"/>
    <property type="match status" value="1"/>
</dbReference>
<evidence type="ECO:0000256" key="8">
    <source>
        <dbReference type="RuleBase" id="RU367037"/>
    </source>
</evidence>
<dbReference type="NCBIfam" id="NF005216">
    <property type="entry name" value="PRK06703.1"/>
    <property type="match status" value="1"/>
</dbReference>
<keyword evidence="4 8" id="KW-0813">Transport</keyword>
<gene>
    <name evidence="10" type="ORF">J2S08_001471</name>
</gene>
<dbReference type="PANTHER" id="PTHR42809">
    <property type="entry name" value="FLAVODOXIN 2"/>
    <property type="match status" value="1"/>
</dbReference>
<dbReference type="RefSeq" id="WP_307228119.1">
    <property type="nucleotide sequence ID" value="NZ_JAUSTT010000007.1"/>
</dbReference>
<feature type="domain" description="Flavodoxin-like" evidence="9">
    <location>
        <begin position="4"/>
        <end position="143"/>
    </location>
</feature>
<dbReference type="Proteomes" id="UP001223586">
    <property type="component" value="Unassembled WGS sequence"/>
</dbReference>
<dbReference type="Pfam" id="PF00258">
    <property type="entry name" value="Flavodoxin_1"/>
    <property type="match status" value="1"/>
</dbReference>
<dbReference type="InterPro" id="IPR029039">
    <property type="entry name" value="Flavoprotein-like_sf"/>
</dbReference>
<dbReference type="InterPro" id="IPR008254">
    <property type="entry name" value="Flavodoxin/NO_synth"/>
</dbReference>
<dbReference type="EMBL" id="JAUSTT010000007">
    <property type="protein sequence ID" value="MDQ0175637.1"/>
    <property type="molecule type" value="Genomic_DNA"/>
</dbReference>
<sequence length="156" mass="17288">MKKIILVFTSMTGNTEMMAEVISEAIQAENMNVIIKDSLDAYADELLDYDGILFGSHTYEDGAIPDEFMGFYEEMEGLYLGGKAAAVFGSGDRFYPKFAKAVDSLTERLRELGASIVLDSLKVDLTPEDEDLERCRAFGKQFADIVNKQSLKSALT</sequence>
<dbReference type="InterPro" id="IPR050619">
    <property type="entry name" value="Flavodoxin"/>
</dbReference>
<evidence type="ECO:0000256" key="5">
    <source>
        <dbReference type="ARBA" id="ARBA00022630"/>
    </source>
</evidence>
<dbReference type="InterPro" id="IPR010087">
    <property type="entry name" value="Flav_short"/>
</dbReference>
<evidence type="ECO:0000313" key="10">
    <source>
        <dbReference type="EMBL" id="MDQ0175637.1"/>
    </source>
</evidence>
<comment type="cofactor">
    <cofactor evidence="1 8">
        <name>FMN</name>
        <dbReference type="ChEBI" id="CHEBI:58210"/>
    </cofactor>
</comment>
<protein>
    <recommendedName>
        <fullName evidence="8">Flavodoxin</fullName>
    </recommendedName>
</protein>
<dbReference type="PROSITE" id="PS50902">
    <property type="entry name" value="FLAVODOXIN_LIKE"/>
    <property type="match status" value="1"/>
</dbReference>
<evidence type="ECO:0000256" key="6">
    <source>
        <dbReference type="ARBA" id="ARBA00022643"/>
    </source>
</evidence>
<dbReference type="PANTHER" id="PTHR42809:SF1">
    <property type="entry name" value="FLAVODOXIN 1"/>
    <property type="match status" value="1"/>
</dbReference>
<keyword evidence="11" id="KW-1185">Reference proteome</keyword>
<dbReference type="NCBIfam" id="NF005246">
    <property type="entry name" value="PRK06756.1"/>
    <property type="match status" value="1"/>
</dbReference>
<evidence type="ECO:0000256" key="4">
    <source>
        <dbReference type="ARBA" id="ARBA00022448"/>
    </source>
</evidence>
<evidence type="ECO:0000256" key="3">
    <source>
        <dbReference type="ARBA" id="ARBA00005267"/>
    </source>
</evidence>
<evidence type="ECO:0000259" key="9">
    <source>
        <dbReference type="PROSITE" id="PS50902"/>
    </source>
</evidence>
<comment type="similarity">
    <text evidence="3 8">Belongs to the flavodoxin family.</text>
</comment>
<evidence type="ECO:0000313" key="11">
    <source>
        <dbReference type="Proteomes" id="UP001223586"/>
    </source>
</evidence>
<evidence type="ECO:0000256" key="1">
    <source>
        <dbReference type="ARBA" id="ARBA00001917"/>
    </source>
</evidence>
<keyword evidence="7 8" id="KW-0249">Electron transport</keyword>
<dbReference type="InterPro" id="IPR001226">
    <property type="entry name" value="Flavodoxin_CS"/>
</dbReference>
<keyword evidence="5 8" id="KW-0285">Flavoprotein</keyword>